<keyword evidence="1" id="KW-1185">Reference proteome</keyword>
<proteinExistence type="predicted"/>
<evidence type="ECO:0000313" key="1">
    <source>
        <dbReference type="Proteomes" id="UP000695022"/>
    </source>
</evidence>
<dbReference type="RefSeq" id="XP_014675090.1">
    <property type="nucleotide sequence ID" value="XM_014819604.1"/>
</dbReference>
<protein>
    <submittedName>
        <fullName evidence="2">Uncharacterized protein LOC106815172</fullName>
    </submittedName>
</protein>
<dbReference type="GeneID" id="106815172"/>
<reference evidence="2" key="1">
    <citation type="submission" date="2025-08" db="UniProtKB">
        <authorList>
            <consortium name="RefSeq"/>
        </authorList>
    </citation>
    <scope>IDENTIFICATION</scope>
</reference>
<evidence type="ECO:0000313" key="2">
    <source>
        <dbReference type="RefSeq" id="XP_014675090.1"/>
    </source>
</evidence>
<dbReference type="Proteomes" id="UP000695022">
    <property type="component" value="Unplaced"/>
</dbReference>
<name>A0ABM1ESB9_PRICU</name>
<accession>A0ABM1ESB9</accession>
<sequence length="102" mass="12135">MDVRANEVARQRTNRVAMNMTTEEWCDRMKTTYNGKNYTIVRVKEHKTAATQLATFAIDDEQEMWFQTYYTTTTKHSSFFQLLGPSYLMHQTTWQDCTRDSM</sequence>
<gene>
    <name evidence="2" type="primary">LOC106815172</name>
</gene>
<organism evidence="1 2">
    <name type="scientific">Priapulus caudatus</name>
    <name type="common">Priapulid worm</name>
    <dbReference type="NCBI Taxonomy" id="37621"/>
    <lineage>
        <taxon>Eukaryota</taxon>
        <taxon>Metazoa</taxon>
        <taxon>Ecdysozoa</taxon>
        <taxon>Scalidophora</taxon>
        <taxon>Priapulida</taxon>
        <taxon>Priapulimorpha</taxon>
        <taxon>Priapulimorphida</taxon>
        <taxon>Priapulidae</taxon>
        <taxon>Priapulus</taxon>
    </lineage>
</organism>